<keyword evidence="5" id="KW-1185">Reference proteome</keyword>
<dbReference type="GO" id="GO:0005634">
    <property type="term" value="C:nucleus"/>
    <property type="evidence" value="ECO:0007669"/>
    <property type="project" value="UniProtKB-ARBA"/>
</dbReference>
<evidence type="ECO:0000313" key="4">
    <source>
        <dbReference type="EMBL" id="KAF4470049.1"/>
    </source>
</evidence>
<dbReference type="GO" id="GO:0003723">
    <property type="term" value="F:RNA binding"/>
    <property type="evidence" value="ECO:0007669"/>
    <property type="project" value="UniProtKB-KW"/>
</dbReference>
<feature type="domain" description="Integrase catalytic" evidence="3">
    <location>
        <begin position="861"/>
        <end position="1036"/>
    </location>
</feature>
<accession>A0A8H4LMB3</accession>
<feature type="region of interest" description="Disordered" evidence="2">
    <location>
        <begin position="480"/>
        <end position="506"/>
    </location>
</feature>
<feature type="non-terminal residue" evidence="4">
    <location>
        <position position="1465"/>
    </location>
</feature>
<feature type="compositionally biased region" description="Basic and acidic residues" evidence="2">
    <location>
        <begin position="481"/>
        <end position="506"/>
    </location>
</feature>
<dbReference type="Pfam" id="PF07727">
    <property type="entry name" value="RVT_2"/>
    <property type="match status" value="1"/>
</dbReference>
<comment type="caution">
    <text evidence="4">The sequence shown here is derived from an EMBL/GenBank/DDBJ whole genome shotgun (WGS) entry which is preliminary data.</text>
</comment>
<reference evidence="4 5" key="1">
    <citation type="submission" date="2020-01" db="EMBL/GenBank/DDBJ databases">
        <title>Identification and distribution of gene clusters putatively required for synthesis of sphingolipid metabolism inhibitors in phylogenetically diverse species of the filamentous fungus Fusarium.</title>
        <authorList>
            <person name="Kim H.-S."/>
            <person name="Busman M."/>
            <person name="Brown D.W."/>
            <person name="Divon H."/>
            <person name="Uhlig S."/>
            <person name="Proctor R.H."/>
        </authorList>
    </citation>
    <scope>NUCLEOTIDE SEQUENCE [LARGE SCALE GENOMIC DNA]</scope>
    <source>
        <strain evidence="4 5">NRRL 20459</strain>
    </source>
</reference>
<dbReference type="Proteomes" id="UP000554235">
    <property type="component" value="Unassembled WGS sequence"/>
</dbReference>
<evidence type="ECO:0000313" key="5">
    <source>
        <dbReference type="Proteomes" id="UP000554235"/>
    </source>
</evidence>
<keyword evidence="1" id="KW-0694">RNA-binding</keyword>
<evidence type="ECO:0000256" key="1">
    <source>
        <dbReference type="ARBA" id="ARBA00022884"/>
    </source>
</evidence>
<dbReference type="InterPro" id="IPR012337">
    <property type="entry name" value="RNaseH-like_sf"/>
</dbReference>
<feature type="compositionally biased region" description="Low complexity" evidence="2">
    <location>
        <begin position="1137"/>
        <end position="1147"/>
    </location>
</feature>
<feature type="region of interest" description="Disordered" evidence="2">
    <location>
        <begin position="147"/>
        <end position="241"/>
    </location>
</feature>
<evidence type="ECO:0000259" key="3">
    <source>
        <dbReference type="PROSITE" id="PS50994"/>
    </source>
</evidence>
<evidence type="ECO:0000256" key="2">
    <source>
        <dbReference type="SAM" id="MobiDB-lite"/>
    </source>
</evidence>
<feature type="compositionally biased region" description="Basic residues" evidence="2">
    <location>
        <begin position="1156"/>
        <end position="1166"/>
    </location>
</feature>
<name>A0A8H4LMB3_9HYPO</name>
<feature type="region of interest" description="Disordered" evidence="2">
    <location>
        <begin position="1137"/>
        <end position="1172"/>
    </location>
</feature>
<dbReference type="InterPro" id="IPR013103">
    <property type="entry name" value="RVT_2"/>
</dbReference>
<protein>
    <recommendedName>
        <fullName evidence="3">Integrase catalytic domain-containing protein</fullName>
    </recommendedName>
</protein>
<dbReference type="InterPro" id="IPR036397">
    <property type="entry name" value="RNaseH_sf"/>
</dbReference>
<feature type="region of interest" description="Disordered" evidence="2">
    <location>
        <begin position="1"/>
        <end position="21"/>
    </location>
</feature>
<dbReference type="PROSITE" id="PS50994">
    <property type="entry name" value="INTEGRASE"/>
    <property type="match status" value="1"/>
</dbReference>
<proteinExistence type="predicted"/>
<dbReference type="InterPro" id="IPR001584">
    <property type="entry name" value="Integrase_cat-core"/>
</dbReference>
<dbReference type="Gene3D" id="3.30.420.10">
    <property type="entry name" value="Ribonuclease H-like superfamily/Ribonuclease H"/>
    <property type="match status" value="1"/>
</dbReference>
<dbReference type="GO" id="GO:0015074">
    <property type="term" value="P:DNA integration"/>
    <property type="evidence" value="ECO:0007669"/>
    <property type="project" value="InterPro"/>
</dbReference>
<gene>
    <name evidence="4" type="ORF">FALBO_3049</name>
</gene>
<sequence>MTSDNEEQPTPTPTEQRPNPDLLRIIREAKLPASAARYLDYAKFDIPPTENDTTEHHNMWVVGTLHYWENRHPTDEVLLGEFQEDFEGWDQPRFRLMQKEIRRALRLFLTTHGICLGRWNSPINHVLETITIVEELPRWTKKAIDEIEGPFHPHTKAPFRQLASGDEEDPENGGTNERDDDTNPFPPLPPSEQHEQPDTSDSPEKEKDQQERNDTDVSVTPIGNRLNPIDSAPNPDESLKNTTTLRNTLNRQSEHLIQLPTHPSRDGRTKSVVNQRIHTTPPTDHPYRQIPPKDVPNEMLPATILTQFVKIWRKEMNYTGEAYDILDEKIRYFLNICSTIGIKETQFHAAFTNILDKKALEYYSYYMQPDMTFAEMYWALRDHFDTEVNREHYHTDWTTMTFLSLRTKDPAKTKLETLEDLLTKIRRCQRALGNSFMTEDQIVSTTIRACRGVQELEYALYAPAGTFEQLSSQLRSSIITHESRSRDGMSRFPQTREQEENPRYFADRSYRRGNSRFRGRGGRSQRAPEKAANWKARCFICGKADCRSYNHTDEERERSRREWRKGKEFRGEKGNFAMFLAEYEGDSEEGNSDEESDDDEYGNSVEAHFTEYDDPEAFLIQHDEEFKTAQGLLNKATFHRFATNYDKSNEESDDQMILQPTAFITERYSERTYQGQMPDTGASTISTVGIGQARALMRECPEVKIDTSNAGNNTIRFGDGPRTECLGTITVTGPLGEITYHVIEGNTPFLFCLKDMDEKGIYFDNIANELVNSRTGARVEVIRKFGHGWFHTSIADDATSYFSEAELRRLHKRFGHPSVARLEALLNRAGHDVDRDALEAIRKMCHYCQIKGSTGRRFRFTLKREVDFNYEVIVDVMYLESNPVLHIVDAGTSFQAARFLRNLSAKETWEKLKECWIDAYLGPPDVISHDAGTNFDSAEFRAEAKLAGITINQIPVEAHWSIGKVERYHGPLRRAYDIIRSETRRAETSQEACLQMAVKAINDTSGPDGLVPTLLVFGAYPRISKDSPPTATQQQRAAAAAKAMTELRRLRAAREVRDALNTRNGMDSMAMLPESLPLGSEVLVYREKEKWTGPFTVLAVTDSSVTVELDNGPASFRSTAVKPYHRDPTGTVIVATTPEQEPAAATEEVPEYPERQRRRPRGRPRKDRGAEAFVTSKEKAEYELALKLRKEGRITAPGRPFEMSDTAEIDALFGSGVLSAVHIEDVEGSNVQFFGSRIVREVKGKTTEPYEKSRLVVRGFQDHAKSTILTQAPTIQRASQRILLALCPTLRRFGHKVMLRDISQAYTQSETRLNRAIFLQLPTELKKKYPEGIVLRVEKPLYGLAEAGLHWYATYSKHHQDRLRMEAVSSDPCLLLTREGDEFGVTAMQTDDTFNIGTETFIRREDDELKKAGFKAKPQRVIMTNDSCDFNGSYIEFSEEEIRCKQKGQAERLQLVDAKARDRQQ</sequence>
<dbReference type="OrthoDB" id="4948765at2759"/>
<organism evidence="4 5">
    <name type="scientific">Fusarium albosuccineum</name>
    <dbReference type="NCBI Taxonomy" id="1237068"/>
    <lineage>
        <taxon>Eukaryota</taxon>
        <taxon>Fungi</taxon>
        <taxon>Dikarya</taxon>
        <taxon>Ascomycota</taxon>
        <taxon>Pezizomycotina</taxon>
        <taxon>Sordariomycetes</taxon>
        <taxon>Hypocreomycetidae</taxon>
        <taxon>Hypocreales</taxon>
        <taxon>Nectriaceae</taxon>
        <taxon>Fusarium</taxon>
        <taxon>Fusarium decemcellulare species complex</taxon>
    </lineage>
</organism>
<dbReference type="SUPFAM" id="SSF53098">
    <property type="entry name" value="Ribonuclease H-like"/>
    <property type="match status" value="1"/>
</dbReference>
<feature type="compositionally biased region" description="Basic and acidic residues" evidence="2">
    <location>
        <begin position="192"/>
        <end position="215"/>
    </location>
</feature>
<dbReference type="EMBL" id="JAADYS010000400">
    <property type="protein sequence ID" value="KAF4470049.1"/>
    <property type="molecule type" value="Genomic_DNA"/>
</dbReference>